<dbReference type="Proteomes" id="UP000294854">
    <property type="component" value="Unassembled WGS sequence"/>
</dbReference>
<evidence type="ECO:0008006" key="4">
    <source>
        <dbReference type="Google" id="ProtNLM"/>
    </source>
</evidence>
<dbReference type="AlphaFoldDB" id="A0A4V3A3Q1"/>
<dbReference type="RefSeq" id="WP_010620202.1">
    <property type="nucleotide sequence ID" value="NZ_PUFO01000066.1"/>
</dbReference>
<feature type="transmembrane region" description="Helical" evidence="1">
    <location>
        <begin position="274"/>
        <end position="292"/>
    </location>
</feature>
<name>A0A4V3A3Q1_9LACO</name>
<proteinExistence type="predicted"/>
<feature type="transmembrane region" description="Helical" evidence="1">
    <location>
        <begin position="7"/>
        <end position="26"/>
    </location>
</feature>
<protein>
    <recommendedName>
        <fullName evidence="4">Glycosyltransferase RgtA/B/C/D-like domain-containing protein</fullName>
    </recommendedName>
</protein>
<dbReference type="OrthoDB" id="5695313at2"/>
<feature type="transmembrane region" description="Helical" evidence="1">
    <location>
        <begin position="64"/>
        <end position="87"/>
    </location>
</feature>
<feature type="transmembrane region" description="Helical" evidence="1">
    <location>
        <begin position="32"/>
        <end position="52"/>
    </location>
</feature>
<organism evidence="2 3">
    <name type="scientific">Secundilactobacillus malefermentans</name>
    <dbReference type="NCBI Taxonomy" id="176292"/>
    <lineage>
        <taxon>Bacteria</taxon>
        <taxon>Bacillati</taxon>
        <taxon>Bacillota</taxon>
        <taxon>Bacilli</taxon>
        <taxon>Lactobacillales</taxon>
        <taxon>Lactobacillaceae</taxon>
        <taxon>Secundilactobacillus</taxon>
    </lineage>
</organism>
<accession>A0A4V3A3Q1</accession>
<feature type="transmembrane region" description="Helical" evidence="1">
    <location>
        <begin position="174"/>
        <end position="192"/>
    </location>
</feature>
<reference evidence="2 3" key="1">
    <citation type="journal article" date="2019" name="Appl. Microbiol. Biotechnol.">
        <title>Uncovering carbohydrate metabolism through a genotype-phenotype association study of 56 lactic acid bacteria genomes.</title>
        <authorList>
            <person name="Buron-Moles G."/>
            <person name="Chailyan A."/>
            <person name="Dolejs I."/>
            <person name="Forster J."/>
            <person name="Miks M.H."/>
        </authorList>
    </citation>
    <scope>NUCLEOTIDE SEQUENCE [LARGE SCALE GENOMIC DNA]</scope>
    <source>
        <strain evidence="2 3">ATCC 49373</strain>
    </source>
</reference>
<evidence type="ECO:0000313" key="3">
    <source>
        <dbReference type="Proteomes" id="UP000294854"/>
    </source>
</evidence>
<evidence type="ECO:0000256" key="1">
    <source>
        <dbReference type="SAM" id="Phobius"/>
    </source>
</evidence>
<keyword evidence="1" id="KW-0472">Membrane</keyword>
<comment type="caution">
    <text evidence="2">The sequence shown here is derived from an EMBL/GenBank/DDBJ whole genome shotgun (WGS) entry which is preliminary data.</text>
</comment>
<feature type="transmembrane region" description="Helical" evidence="1">
    <location>
        <begin position="198"/>
        <end position="217"/>
    </location>
</feature>
<sequence length="300" mass="33353">MENKFIAIINWILGIVFFVTFAGVLVSDNLNGLIIGGGLFVLLLLGAGHWALRKRQINLKAVKWLSTKWTFMILVGIYQIVLLVAIAGETGFDSGIVKWAAASPSIEGGSYLANYFSQYPNNLMLMFLERGIYHISQGLNITNFMITLDVVNLVLIDIAIFLIALMLRKYLKSAILGTMIPLVLLISPWIVVVYSDTFVLPFVAGMVLLLSLIVTSWQQEQESWLRLTWQSGLLGIVSWVAYELKPTAIILLIAVVVELILVAIFARSKLNWKAVGLTSLLTIILFGVYQIAGQSYVKQQ</sequence>
<feature type="transmembrane region" description="Helical" evidence="1">
    <location>
        <begin position="248"/>
        <end position="267"/>
    </location>
</feature>
<evidence type="ECO:0000313" key="2">
    <source>
        <dbReference type="EMBL" id="TDG75445.1"/>
    </source>
</evidence>
<keyword evidence="1" id="KW-1133">Transmembrane helix</keyword>
<feature type="transmembrane region" description="Helical" evidence="1">
    <location>
        <begin position="224"/>
        <end position="242"/>
    </location>
</feature>
<feature type="transmembrane region" description="Helical" evidence="1">
    <location>
        <begin position="144"/>
        <end position="167"/>
    </location>
</feature>
<keyword evidence="1" id="KW-0812">Transmembrane</keyword>
<gene>
    <name evidence="2" type="ORF">C5L31_000319</name>
</gene>
<keyword evidence="3" id="KW-1185">Reference proteome</keyword>
<dbReference type="EMBL" id="PUFO01000066">
    <property type="protein sequence ID" value="TDG75445.1"/>
    <property type="molecule type" value="Genomic_DNA"/>
</dbReference>
<dbReference type="STRING" id="1122149.FD44_GL001479"/>